<comment type="subcellular location">
    <subcellularLocation>
        <location evidence="1">Membrane</location>
        <topology evidence="1">Multi-pass membrane protein</topology>
    </subcellularLocation>
</comment>
<evidence type="ECO:0000256" key="4">
    <source>
        <dbReference type="ARBA" id="ARBA00022989"/>
    </source>
</evidence>
<accession>A0A1M5WJP4</accession>
<sequence>MISIYKTVDENCELTKLENIEPGCWINVVSPTDQDIILLSKKTSVPIEFLRAALDDEETSRIEIEDQTIMVVIDVPFTEMEDNSLTYDTVPLGIIHTEKELITICLKNTRITNDFIKGNIKNFYTFKRSRFILQLLYRVASYYLVCLRQIDKKSLMIQKKLQKSMSNKELMHLLYLRNSLIYFSTSLKSNELTFDKMLKLKLLEKYEEDKDILEDVLIETKQAIEMTHIYSNVLSGTMDASASVISNNLNLVMRFLTSITIVLAIPTIISGFWGMNVPGIPFENMPMGFWYAIGVSIILSLVTGFYLSKKKMF</sequence>
<protein>
    <submittedName>
        <fullName evidence="7">Magnesium transporter</fullName>
    </submittedName>
</protein>
<dbReference type="InterPro" id="IPR002523">
    <property type="entry name" value="MgTranspt_CorA/ZnTranspt_ZntB"/>
</dbReference>
<comment type="similarity">
    <text evidence="2">Belongs to the CorA metal ion transporter (MIT) (TC 1.A.35) family.</text>
</comment>
<dbReference type="PANTHER" id="PTHR47891">
    <property type="entry name" value="TRANSPORTER-RELATED"/>
    <property type="match status" value="1"/>
</dbReference>
<keyword evidence="4 6" id="KW-1133">Transmembrane helix</keyword>
<dbReference type="Pfam" id="PF01544">
    <property type="entry name" value="CorA"/>
    <property type="match status" value="1"/>
</dbReference>
<evidence type="ECO:0000256" key="5">
    <source>
        <dbReference type="ARBA" id="ARBA00023136"/>
    </source>
</evidence>
<evidence type="ECO:0000256" key="6">
    <source>
        <dbReference type="SAM" id="Phobius"/>
    </source>
</evidence>
<dbReference type="InterPro" id="IPR045861">
    <property type="entry name" value="CorA_cytoplasmic_dom"/>
</dbReference>
<reference evidence="7 8" key="1">
    <citation type="submission" date="2016-11" db="EMBL/GenBank/DDBJ databases">
        <authorList>
            <person name="Jaros S."/>
            <person name="Januszkiewicz K."/>
            <person name="Wedrychowicz H."/>
        </authorList>
    </citation>
    <scope>NUCLEOTIDE SEQUENCE [LARGE SCALE GENOMIC DNA]</scope>
    <source>
        <strain evidence="7 8">DSM 3089</strain>
    </source>
</reference>
<evidence type="ECO:0000313" key="7">
    <source>
        <dbReference type="EMBL" id="SHH87681.1"/>
    </source>
</evidence>
<dbReference type="SUPFAM" id="SSF144083">
    <property type="entry name" value="Magnesium transport protein CorA, transmembrane region"/>
    <property type="match status" value="1"/>
</dbReference>
<evidence type="ECO:0000256" key="2">
    <source>
        <dbReference type="ARBA" id="ARBA00009765"/>
    </source>
</evidence>
<dbReference type="OrthoDB" id="9803416at2"/>
<dbReference type="RefSeq" id="WP_072831586.1">
    <property type="nucleotide sequence ID" value="NZ_FQXP01000006.1"/>
</dbReference>
<dbReference type="EMBL" id="FQXP01000006">
    <property type="protein sequence ID" value="SHH87681.1"/>
    <property type="molecule type" value="Genomic_DNA"/>
</dbReference>
<feature type="transmembrane region" description="Helical" evidence="6">
    <location>
        <begin position="287"/>
        <end position="307"/>
    </location>
</feature>
<dbReference type="CDD" id="cd12827">
    <property type="entry name" value="EcCorA_ZntB-like_u2"/>
    <property type="match status" value="1"/>
</dbReference>
<dbReference type="GO" id="GO:0046873">
    <property type="term" value="F:metal ion transmembrane transporter activity"/>
    <property type="evidence" value="ECO:0007669"/>
    <property type="project" value="InterPro"/>
</dbReference>
<organism evidence="7 8">
    <name type="scientific">Clostridium collagenovorans DSM 3089</name>
    <dbReference type="NCBI Taxonomy" id="1121306"/>
    <lineage>
        <taxon>Bacteria</taxon>
        <taxon>Bacillati</taxon>
        <taxon>Bacillota</taxon>
        <taxon>Clostridia</taxon>
        <taxon>Eubacteriales</taxon>
        <taxon>Clostridiaceae</taxon>
        <taxon>Clostridium</taxon>
    </lineage>
</organism>
<dbReference type="SUPFAM" id="SSF143865">
    <property type="entry name" value="CorA soluble domain-like"/>
    <property type="match status" value="1"/>
</dbReference>
<feature type="transmembrane region" description="Helical" evidence="6">
    <location>
        <begin position="255"/>
        <end position="275"/>
    </location>
</feature>
<gene>
    <name evidence="7" type="ORF">SAMN02745196_01686</name>
</gene>
<keyword evidence="8" id="KW-1185">Reference proteome</keyword>
<dbReference type="STRING" id="1121306.SAMN02745196_01686"/>
<proteinExistence type="inferred from homology"/>
<dbReference type="PANTHER" id="PTHR47891:SF2">
    <property type="entry name" value="MAGNESIUM AND COBALT TRANSPORTER"/>
    <property type="match status" value="1"/>
</dbReference>
<name>A0A1M5WJP4_9CLOT</name>
<dbReference type="Gene3D" id="1.20.58.340">
    <property type="entry name" value="Magnesium transport protein CorA, transmembrane region"/>
    <property type="match status" value="2"/>
</dbReference>
<dbReference type="Gene3D" id="3.30.460.20">
    <property type="entry name" value="CorA soluble domain-like"/>
    <property type="match status" value="1"/>
</dbReference>
<evidence type="ECO:0000256" key="1">
    <source>
        <dbReference type="ARBA" id="ARBA00004141"/>
    </source>
</evidence>
<dbReference type="InterPro" id="IPR047199">
    <property type="entry name" value="CorA-like"/>
</dbReference>
<evidence type="ECO:0000313" key="8">
    <source>
        <dbReference type="Proteomes" id="UP000184526"/>
    </source>
</evidence>
<dbReference type="InterPro" id="IPR045863">
    <property type="entry name" value="CorA_TM1_TM2"/>
</dbReference>
<dbReference type="AlphaFoldDB" id="A0A1M5WJP4"/>
<keyword evidence="5 6" id="KW-0472">Membrane</keyword>
<evidence type="ECO:0000256" key="3">
    <source>
        <dbReference type="ARBA" id="ARBA00022692"/>
    </source>
</evidence>
<keyword evidence="3 6" id="KW-0812">Transmembrane</keyword>
<dbReference type="GO" id="GO:0016020">
    <property type="term" value="C:membrane"/>
    <property type="evidence" value="ECO:0007669"/>
    <property type="project" value="UniProtKB-SubCell"/>
</dbReference>
<dbReference type="Proteomes" id="UP000184526">
    <property type="component" value="Unassembled WGS sequence"/>
</dbReference>